<reference evidence="3 5" key="1">
    <citation type="journal article" date="2012" name="Nature">
        <title>Algal genomes reveal evolutionary mosaicism and the fate of nucleomorphs.</title>
        <authorList>
            <consortium name="DOE Joint Genome Institute"/>
            <person name="Curtis B.A."/>
            <person name="Tanifuji G."/>
            <person name="Burki F."/>
            <person name="Gruber A."/>
            <person name="Irimia M."/>
            <person name="Maruyama S."/>
            <person name="Arias M.C."/>
            <person name="Ball S.G."/>
            <person name="Gile G.H."/>
            <person name="Hirakawa Y."/>
            <person name="Hopkins J.F."/>
            <person name="Kuo A."/>
            <person name="Rensing S.A."/>
            <person name="Schmutz J."/>
            <person name="Symeonidi A."/>
            <person name="Elias M."/>
            <person name="Eveleigh R.J."/>
            <person name="Herman E.K."/>
            <person name="Klute M.J."/>
            <person name="Nakayama T."/>
            <person name="Obornik M."/>
            <person name="Reyes-Prieto A."/>
            <person name="Armbrust E.V."/>
            <person name="Aves S.J."/>
            <person name="Beiko R.G."/>
            <person name="Coutinho P."/>
            <person name="Dacks J.B."/>
            <person name="Durnford D.G."/>
            <person name="Fast N.M."/>
            <person name="Green B.R."/>
            <person name="Grisdale C.J."/>
            <person name="Hempel F."/>
            <person name="Henrissat B."/>
            <person name="Hoppner M.P."/>
            <person name="Ishida K."/>
            <person name="Kim E."/>
            <person name="Koreny L."/>
            <person name="Kroth P.G."/>
            <person name="Liu Y."/>
            <person name="Malik S.B."/>
            <person name="Maier U.G."/>
            <person name="McRose D."/>
            <person name="Mock T."/>
            <person name="Neilson J.A."/>
            <person name="Onodera N.T."/>
            <person name="Poole A.M."/>
            <person name="Pritham E.J."/>
            <person name="Richards T.A."/>
            <person name="Rocap G."/>
            <person name="Roy S.W."/>
            <person name="Sarai C."/>
            <person name="Schaack S."/>
            <person name="Shirato S."/>
            <person name="Slamovits C.H."/>
            <person name="Spencer D.F."/>
            <person name="Suzuki S."/>
            <person name="Worden A.Z."/>
            <person name="Zauner S."/>
            <person name="Barry K."/>
            <person name="Bell C."/>
            <person name="Bharti A.K."/>
            <person name="Crow J.A."/>
            <person name="Grimwood J."/>
            <person name="Kramer R."/>
            <person name="Lindquist E."/>
            <person name="Lucas S."/>
            <person name="Salamov A."/>
            <person name="McFadden G.I."/>
            <person name="Lane C.E."/>
            <person name="Keeling P.J."/>
            <person name="Gray M.W."/>
            <person name="Grigoriev I.V."/>
            <person name="Archibald J.M."/>
        </authorList>
    </citation>
    <scope>NUCLEOTIDE SEQUENCE</scope>
    <source>
        <strain evidence="3 5">CCMP2712</strain>
    </source>
</reference>
<dbReference type="CDD" id="cd00170">
    <property type="entry name" value="SEC14"/>
    <property type="match status" value="1"/>
</dbReference>
<feature type="domain" description="CRAL-TRIO" evidence="2">
    <location>
        <begin position="122"/>
        <end position="290"/>
    </location>
</feature>
<dbReference type="KEGG" id="gtt:GUITHDRAFT_108004"/>
<dbReference type="OrthoDB" id="1434354at2759"/>
<evidence type="ECO:0000313" key="5">
    <source>
        <dbReference type="Proteomes" id="UP000011087"/>
    </source>
</evidence>
<evidence type="ECO:0000313" key="4">
    <source>
        <dbReference type="EnsemblProtists" id="EKX45967"/>
    </source>
</evidence>
<reference evidence="5" key="2">
    <citation type="submission" date="2012-11" db="EMBL/GenBank/DDBJ databases">
        <authorList>
            <person name="Kuo A."/>
            <person name="Curtis B.A."/>
            <person name="Tanifuji G."/>
            <person name="Burki F."/>
            <person name="Gruber A."/>
            <person name="Irimia M."/>
            <person name="Maruyama S."/>
            <person name="Arias M.C."/>
            <person name="Ball S.G."/>
            <person name="Gile G.H."/>
            <person name="Hirakawa Y."/>
            <person name="Hopkins J.F."/>
            <person name="Rensing S.A."/>
            <person name="Schmutz J."/>
            <person name="Symeonidi A."/>
            <person name="Elias M."/>
            <person name="Eveleigh R.J."/>
            <person name="Herman E.K."/>
            <person name="Klute M.J."/>
            <person name="Nakayama T."/>
            <person name="Obornik M."/>
            <person name="Reyes-Prieto A."/>
            <person name="Armbrust E.V."/>
            <person name="Aves S.J."/>
            <person name="Beiko R.G."/>
            <person name="Coutinho P."/>
            <person name="Dacks J.B."/>
            <person name="Durnford D.G."/>
            <person name="Fast N.M."/>
            <person name="Green B.R."/>
            <person name="Grisdale C."/>
            <person name="Hempe F."/>
            <person name="Henrissat B."/>
            <person name="Hoppner M.P."/>
            <person name="Ishida K.-I."/>
            <person name="Kim E."/>
            <person name="Koreny L."/>
            <person name="Kroth P.G."/>
            <person name="Liu Y."/>
            <person name="Malik S.-B."/>
            <person name="Maier U.G."/>
            <person name="McRose D."/>
            <person name="Mock T."/>
            <person name="Neilson J.A."/>
            <person name="Onodera N.T."/>
            <person name="Poole A.M."/>
            <person name="Pritham E.J."/>
            <person name="Richards T.A."/>
            <person name="Rocap G."/>
            <person name="Roy S.W."/>
            <person name="Sarai C."/>
            <person name="Schaack S."/>
            <person name="Shirato S."/>
            <person name="Slamovits C.H."/>
            <person name="Spencer D.F."/>
            <person name="Suzuki S."/>
            <person name="Worden A.Z."/>
            <person name="Zauner S."/>
            <person name="Barry K."/>
            <person name="Bell C."/>
            <person name="Bharti A.K."/>
            <person name="Crow J.A."/>
            <person name="Grimwood J."/>
            <person name="Kramer R."/>
            <person name="Lindquist E."/>
            <person name="Lucas S."/>
            <person name="Salamov A."/>
            <person name="McFadden G.I."/>
            <person name="Lane C.E."/>
            <person name="Keeling P.J."/>
            <person name="Gray M.W."/>
            <person name="Grigoriev I.V."/>
            <person name="Archibald J.M."/>
        </authorList>
    </citation>
    <scope>NUCLEOTIDE SEQUENCE</scope>
    <source>
        <strain evidence="5">CCMP2712</strain>
    </source>
</reference>
<dbReference type="InterPro" id="IPR001251">
    <property type="entry name" value="CRAL-TRIO_dom"/>
</dbReference>
<feature type="region of interest" description="Disordered" evidence="1">
    <location>
        <begin position="277"/>
        <end position="297"/>
    </location>
</feature>
<dbReference type="OMA" id="QVMFNDF"/>
<dbReference type="PROSITE" id="PS50191">
    <property type="entry name" value="CRAL_TRIO"/>
    <property type="match status" value="1"/>
</dbReference>
<dbReference type="Gene3D" id="3.40.525.10">
    <property type="entry name" value="CRAL-TRIO lipid binding domain"/>
    <property type="match status" value="1"/>
</dbReference>
<proteinExistence type="predicted"/>
<dbReference type="PANTHER" id="PTHR45657:SF1">
    <property type="entry name" value="CRAL-TRIO DOMAIN-CONTAINING PROTEIN YKL091C-RELATED"/>
    <property type="match status" value="1"/>
</dbReference>
<name>L1JCD3_GUITC</name>
<dbReference type="RefSeq" id="XP_005832947.1">
    <property type="nucleotide sequence ID" value="XM_005832890.1"/>
</dbReference>
<gene>
    <name evidence="3" type="ORF">GUITHDRAFT_108004</name>
</gene>
<dbReference type="STRING" id="905079.L1JCD3"/>
<dbReference type="InterPro" id="IPR036865">
    <property type="entry name" value="CRAL-TRIO_dom_sf"/>
</dbReference>
<dbReference type="GeneID" id="17302677"/>
<keyword evidence="5" id="KW-1185">Reference proteome</keyword>
<evidence type="ECO:0000256" key="1">
    <source>
        <dbReference type="SAM" id="MobiDB-lite"/>
    </source>
</evidence>
<accession>L1JCD3</accession>
<organism evidence="3">
    <name type="scientific">Guillardia theta (strain CCMP2712)</name>
    <name type="common">Cryptophyte</name>
    <dbReference type="NCBI Taxonomy" id="905079"/>
    <lineage>
        <taxon>Eukaryota</taxon>
        <taxon>Cryptophyceae</taxon>
        <taxon>Pyrenomonadales</taxon>
        <taxon>Geminigeraceae</taxon>
        <taxon>Guillardia</taxon>
    </lineage>
</organism>
<dbReference type="EMBL" id="JH992996">
    <property type="protein sequence ID" value="EKX45967.1"/>
    <property type="molecule type" value="Genomic_DNA"/>
</dbReference>
<dbReference type="PaxDb" id="55529-EKX45967"/>
<dbReference type="EnsemblProtists" id="EKX45967">
    <property type="protein sequence ID" value="EKX45967"/>
    <property type="gene ID" value="GUITHDRAFT_108004"/>
</dbReference>
<dbReference type="SMART" id="SM00516">
    <property type="entry name" value="SEC14"/>
    <property type="match status" value="1"/>
</dbReference>
<dbReference type="Pfam" id="PF00650">
    <property type="entry name" value="CRAL_TRIO"/>
    <property type="match status" value="1"/>
</dbReference>
<dbReference type="HOGENOM" id="CLU_938288_0_0_1"/>
<protein>
    <recommendedName>
        <fullName evidence="2">CRAL-TRIO domain-containing protein</fullName>
    </recommendedName>
</protein>
<dbReference type="SUPFAM" id="SSF46938">
    <property type="entry name" value="CRAL/TRIO N-terminal domain"/>
    <property type="match status" value="1"/>
</dbReference>
<dbReference type="InterPro" id="IPR036273">
    <property type="entry name" value="CRAL/TRIO_N_dom_sf"/>
</dbReference>
<dbReference type="eggNOG" id="KOG1471">
    <property type="taxonomic scope" value="Eukaryota"/>
</dbReference>
<dbReference type="AlphaFoldDB" id="L1JCD3"/>
<evidence type="ECO:0000259" key="2">
    <source>
        <dbReference type="PROSITE" id="PS50191"/>
    </source>
</evidence>
<sequence length="297" mass="33821">MTTAQEKEDVNVNEEDFVEDIVIDPSIDQSFENHVNDAIRSKVPQFLEMVKTADLIPTLEKIRCTESMEALLQRFLKARSGDVNLAFKFLKEDCEWREANQILSLRTKSMDDMLVAGRNPILKETIVSMIPQGCLGRDKQGRPILYRKVTGNMNVQKLAELGYSVEEFLIYQAWMLERTVAMMNDKGQWISIMDLGELNLTKMMGNLNIVKAFTALAKNHFPERLAHNIIINAPTVFGIVWRAVQVWLDKETQKKVSIFSSPKNWKPALEKEMDLNLLPTESGGPAHLSYSPSSFDP</sequence>
<evidence type="ECO:0000313" key="3">
    <source>
        <dbReference type="EMBL" id="EKX45967.1"/>
    </source>
</evidence>
<dbReference type="SUPFAM" id="SSF52087">
    <property type="entry name" value="CRAL/TRIO domain"/>
    <property type="match status" value="1"/>
</dbReference>
<reference evidence="4" key="3">
    <citation type="submission" date="2015-06" db="UniProtKB">
        <authorList>
            <consortium name="EnsemblProtists"/>
        </authorList>
    </citation>
    <scope>IDENTIFICATION</scope>
</reference>
<dbReference type="Proteomes" id="UP000011087">
    <property type="component" value="Unassembled WGS sequence"/>
</dbReference>
<dbReference type="PANTHER" id="PTHR45657">
    <property type="entry name" value="CRAL-TRIO DOMAIN-CONTAINING PROTEIN YKL091C-RELATED"/>
    <property type="match status" value="1"/>
</dbReference>
<dbReference type="InterPro" id="IPR051026">
    <property type="entry name" value="PI/PC_transfer"/>
</dbReference>